<sequence length="54" mass="5829">MQDIVNFLIQNPDVVEKVLEGKASLLGVNLDELNVITEGLKQLSVKSDGGFWGG</sequence>
<proteinExistence type="predicted"/>
<accession>A0ABS4CU00</accession>
<evidence type="ECO:0000256" key="7">
    <source>
        <dbReference type="ARBA" id="ARBA00029483"/>
    </source>
</evidence>
<evidence type="ECO:0000256" key="2">
    <source>
        <dbReference type="ARBA" id="ARBA00022525"/>
    </source>
</evidence>
<dbReference type="EMBL" id="JAFDST010000002">
    <property type="protein sequence ID" value="MBP1081047.1"/>
    <property type="molecule type" value="Genomic_DNA"/>
</dbReference>
<reference evidence="10 11" key="1">
    <citation type="submission" date="2021-01" db="EMBL/GenBank/DDBJ databases">
        <title>Genomic Encyclopedia of Type Strains, Phase IV (KMG-IV): sequencing the most valuable type-strain genomes for metagenomic binning, comparative biology and taxonomic classification.</title>
        <authorList>
            <person name="Goeker M."/>
        </authorList>
    </citation>
    <scope>NUCLEOTIDE SEQUENCE [LARGE SCALE GENOMIC DNA]</scope>
    <source>
        <strain evidence="10 11">DSM 103394</strain>
    </source>
</reference>
<organism evidence="10 11">
    <name type="scientific">Bacillus capparidis</name>
    <dbReference type="NCBI Taxonomy" id="1840411"/>
    <lineage>
        <taxon>Bacteria</taxon>
        <taxon>Bacillati</taxon>
        <taxon>Bacillota</taxon>
        <taxon>Bacilli</taxon>
        <taxon>Bacillales</taxon>
        <taxon>Bacillaceae</taxon>
        <taxon>Bacillus</taxon>
    </lineage>
</organism>
<evidence type="ECO:0000256" key="4">
    <source>
        <dbReference type="ARBA" id="ARBA00023287"/>
    </source>
</evidence>
<keyword evidence="11" id="KW-1185">Reference proteome</keyword>
<evidence type="ECO:0000256" key="6">
    <source>
        <dbReference type="ARBA" id="ARBA00023289"/>
    </source>
</evidence>
<evidence type="ECO:0000313" key="11">
    <source>
        <dbReference type="Proteomes" id="UP000674416"/>
    </source>
</evidence>
<evidence type="ECO:0000256" key="8">
    <source>
        <dbReference type="ARBA" id="ARBA00029545"/>
    </source>
</evidence>
<protein>
    <recommendedName>
        <fullName evidence="8">ComX pheromone</fullName>
    </recommendedName>
    <alternativeName>
        <fullName evidence="9">Competence pheromone</fullName>
    </alternativeName>
</protein>
<evidence type="ECO:0000256" key="3">
    <source>
        <dbReference type="ARBA" id="ARBA00023044"/>
    </source>
</evidence>
<name>A0ABS4CU00_9BACI</name>
<evidence type="ECO:0000256" key="9">
    <source>
        <dbReference type="ARBA" id="ARBA00030321"/>
    </source>
</evidence>
<keyword evidence="6" id="KW-0636">Prenylation</keyword>
<dbReference type="RefSeq" id="WP_082363977.1">
    <property type="nucleotide sequence ID" value="NZ_JAFDST010000002.1"/>
</dbReference>
<evidence type="ECO:0000313" key="10">
    <source>
        <dbReference type="EMBL" id="MBP1081047.1"/>
    </source>
</evidence>
<comment type="subunit">
    <text evidence="7">Interacts directly with the sensor histidine kinase ComP and stimulates its activity.</text>
</comment>
<dbReference type="Proteomes" id="UP000674416">
    <property type="component" value="Unassembled WGS sequence"/>
</dbReference>
<gene>
    <name evidence="10" type="ORF">JOC74_001540</name>
</gene>
<keyword evidence="4" id="KW-0178">Competence</keyword>
<keyword evidence="2" id="KW-0964">Secreted</keyword>
<dbReference type="InterPro" id="IPR009233">
    <property type="entry name" value="Competence_ComX_Bacillus"/>
</dbReference>
<keyword evidence="5" id="KW-0449">Lipoprotein</keyword>
<evidence type="ECO:0000256" key="5">
    <source>
        <dbReference type="ARBA" id="ARBA00023288"/>
    </source>
</evidence>
<keyword evidence="3" id="KW-0588">Pheromone</keyword>
<comment type="subcellular location">
    <subcellularLocation>
        <location evidence="1">Secreted</location>
    </subcellularLocation>
</comment>
<evidence type="ECO:0000256" key="1">
    <source>
        <dbReference type="ARBA" id="ARBA00004613"/>
    </source>
</evidence>
<dbReference type="Pfam" id="PF05952">
    <property type="entry name" value="ComX"/>
    <property type="match status" value="1"/>
</dbReference>
<comment type="caution">
    <text evidence="10">The sequence shown here is derived from an EMBL/GenBank/DDBJ whole genome shotgun (WGS) entry which is preliminary data.</text>
</comment>